<protein>
    <submittedName>
        <fullName evidence="2">Uncharacterized protein</fullName>
    </submittedName>
</protein>
<evidence type="ECO:0000256" key="1">
    <source>
        <dbReference type="SAM" id="MobiDB-lite"/>
    </source>
</evidence>
<dbReference type="AlphaFoldDB" id="A0ABD0YP77"/>
<name>A0ABD0YP77_9HEMI</name>
<organism evidence="2 3">
    <name type="scientific">Ranatra chinensis</name>
    <dbReference type="NCBI Taxonomy" id="642074"/>
    <lineage>
        <taxon>Eukaryota</taxon>
        <taxon>Metazoa</taxon>
        <taxon>Ecdysozoa</taxon>
        <taxon>Arthropoda</taxon>
        <taxon>Hexapoda</taxon>
        <taxon>Insecta</taxon>
        <taxon>Pterygota</taxon>
        <taxon>Neoptera</taxon>
        <taxon>Paraneoptera</taxon>
        <taxon>Hemiptera</taxon>
        <taxon>Heteroptera</taxon>
        <taxon>Panheteroptera</taxon>
        <taxon>Nepomorpha</taxon>
        <taxon>Nepidae</taxon>
        <taxon>Ranatrinae</taxon>
        <taxon>Ranatra</taxon>
    </lineage>
</organism>
<keyword evidence="3" id="KW-1185">Reference proteome</keyword>
<gene>
    <name evidence="2" type="ORF">AAG570_009489</name>
</gene>
<dbReference type="EMBL" id="JBFDAA010000004">
    <property type="protein sequence ID" value="KAL1137793.1"/>
    <property type="molecule type" value="Genomic_DNA"/>
</dbReference>
<proteinExistence type="predicted"/>
<feature type="compositionally biased region" description="Low complexity" evidence="1">
    <location>
        <begin position="99"/>
        <end position="108"/>
    </location>
</feature>
<evidence type="ECO:0000313" key="2">
    <source>
        <dbReference type="EMBL" id="KAL1137793.1"/>
    </source>
</evidence>
<reference evidence="2 3" key="1">
    <citation type="submission" date="2024-07" db="EMBL/GenBank/DDBJ databases">
        <title>Chromosome-level genome assembly of the water stick insect Ranatra chinensis (Heteroptera: Nepidae).</title>
        <authorList>
            <person name="Liu X."/>
        </authorList>
    </citation>
    <scope>NUCLEOTIDE SEQUENCE [LARGE SCALE GENOMIC DNA]</scope>
    <source>
        <strain evidence="2">Cailab_2021Rc</strain>
        <tissue evidence="2">Muscle</tissue>
    </source>
</reference>
<dbReference type="Proteomes" id="UP001558652">
    <property type="component" value="Unassembled WGS sequence"/>
</dbReference>
<comment type="caution">
    <text evidence="2">The sequence shown here is derived from an EMBL/GenBank/DDBJ whole genome shotgun (WGS) entry which is preliminary data.</text>
</comment>
<sequence length="206" mass="22366">MPCGDCSVPLAHFTMVGGGCSSAASSTEDEEDREINVDSSREEEEEDRGPGEMTRSAASGTNGSGGAALAFSIRRLLGQEECESGEEGGKCPVIRVPAQRAQQAQHHQPQPPQQHHQPPPPIQPHHFPWLVHPAIMHNPAAAAAAAFASQVVKERLSGSEGSGRLQLLSCPLRLYSRSLHRKIILQQPRLEFYVQPQELSKLKWGS</sequence>
<feature type="compositionally biased region" description="Pro residues" evidence="1">
    <location>
        <begin position="109"/>
        <end position="123"/>
    </location>
</feature>
<accession>A0ABD0YP77</accession>
<feature type="region of interest" description="Disordered" evidence="1">
    <location>
        <begin position="17"/>
        <end position="66"/>
    </location>
</feature>
<feature type="region of interest" description="Disordered" evidence="1">
    <location>
        <begin position="99"/>
        <end position="127"/>
    </location>
</feature>
<evidence type="ECO:0000313" key="3">
    <source>
        <dbReference type="Proteomes" id="UP001558652"/>
    </source>
</evidence>